<proteinExistence type="predicted"/>
<dbReference type="InterPro" id="IPR008608">
    <property type="entry name" value="Ectropic_vir_integratn_site_2A"/>
</dbReference>
<dbReference type="Proteomes" id="UP000288216">
    <property type="component" value="Unassembled WGS sequence"/>
</dbReference>
<keyword evidence="2" id="KW-0472">Membrane</keyword>
<evidence type="ECO:0000256" key="2">
    <source>
        <dbReference type="SAM" id="Phobius"/>
    </source>
</evidence>
<name>A0A401P9V2_SCYTO</name>
<reference evidence="4 5" key="1">
    <citation type="journal article" date="2018" name="Nat. Ecol. Evol.">
        <title>Shark genomes provide insights into elasmobranch evolution and the origin of vertebrates.</title>
        <authorList>
            <person name="Hara Y"/>
            <person name="Yamaguchi K"/>
            <person name="Onimaru K"/>
            <person name="Kadota M"/>
            <person name="Koyanagi M"/>
            <person name="Keeley SD"/>
            <person name="Tatsumi K"/>
            <person name="Tanaka K"/>
            <person name="Motone F"/>
            <person name="Kageyama Y"/>
            <person name="Nozu R"/>
            <person name="Adachi N"/>
            <person name="Nishimura O"/>
            <person name="Nakagawa R"/>
            <person name="Tanegashima C"/>
            <person name="Kiyatake I"/>
            <person name="Matsumoto R"/>
            <person name="Murakumo K"/>
            <person name="Nishida K"/>
            <person name="Terakita A"/>
            <person name="Kuratani S"/>
            <person name="Sato K"/>
            <person name="Hyodo S Kuraku.S."/>
        </authorList>
    </citation>
    <scope>NUCLEOTIDE SEQUENCE [LARGE SCALE GENOMIC DNA]</scope>
</reference>
<comment type="caution">
    <text evidence="4">The sequence shown here is derived from an EMBL/GenBank/DDBJ whole genome shotgun (WGS) entry which is preliminary data.</text>
</comment>
<dbReference type="PANTHER" id="PTHR15568">
    <property type="entry name" value="ECOTROPIC VIRAL INTEGRATION SITE 2A"/>
    <property type="match status" value="1"/>
</dbReference>
<dbReference type="Pfam" id="PF05399">
    <property type="entry name" value="EVI2A"/>
    <property type="match status" value="1"/>
</dbReference>
<evidence type="ECO:0000313" key="5">
    <source>
        <dbReference type="Proteomes" id="UP000288216"/>
    </source>
</evidence>
<dbReference type="PANTHER" id="PTHR15568:SF0">
    <property type="entry name" value="PROTEIN EVI2A"/>
    <property type="match status" value="1"/>
</dbReference>
<sequence length="227" mass="25148">MSQYKTKLFLVEAVILALLSAQVKTSVSDDDDEEEYMTWGPEIAPATEEEYITKGPGPATTTEEDYSMKRRDPVTTTEEDYSTKSPDPATTTKKEYVTKGRDPLPKTSKNNITDPILRADSERTHLIQVAKDREILIYLIIIGILIILCTVLLVSTIALAYQASILKGRLKARWTRSNSNFAKGASLWSSGPSQLPGEPVETNVSLEEVKPLQEKKEAVALKDEGEA</sequence>
<dbReference type="EMBL" id="BFAA01001754">
    <property type="protein sequence ID" value="GCB69947.1"/>
    <property type="molecule type" value="Genomic_DNA"/>
</dbReference>
<protein>
    <submittedName>
        <fullName evidence="4">Uncharacterized protein</fullName>
    </submittedName>
</protein>
<dbReference type="AlphaFoldDB" id="A0A401P9V2"/>
<keyword evidence="5" id="KW-1185">Reference proteome</keyword>
<dbReference type="STRING" id="75743.A0A401P9V2"/>
<organism evidence="4 5">
    <name type="scientific">Scyliorhinus torazame</name>
    <name type="common">Cloudy catshark</name>
    <name type="synonym">Catulus torazame</name>
    <dbReference type="NCBI Taxonomy" id="75743"/>
    <lineage>
        <taxon>Eukaryota</taxon>
        <taxon>Metazoa</taxon>
        <taxon>Chordata</taxon>
        <taxon>Craniata</taxon>
        <taxon>Vertebrata</taxon>
        <taxon>Chondrichthyes</taxon>
        <taxon>Elasmobranchii</taxon>
        <taxon>Galeomorphii</taxon>
        <taxon>Galeoidea</taxon>
        <taxon>Carcharhiniformes</taxon>
        <taxon>Scyliorhinidae</taxon>
        <taxon>Scyliorhinus</taxon>
    </lineage>
</organism>
<feature type="region of interest" description="Disordered" evidence="1">
    <location>
        <begin position="41"/>
        <end position="112"/>
    </location>
</feature>
<evidence type="ECO:0000256" key="3">
    <source>
        <dbReference type="SAM" id="SignalP"/>
    </source>
</evidence>
<feature type="transmembrane region" description="Helical" evidence="2">
    <location>
        <begin position="135"/>
        <end position="161"/>
    </location>
</feature>
<keyword evidence="2" id="KW-1133">Transmembrane helix</keyword>
<evidence type="ECO:0000313" key="4">
    <source>
        <dbReference type="EMBL" id="GCB69947.1"/>
    </source>
</evidence>
<dbReference type="GO" id="GO:0016020">
    <property type="term" value="C:membrane"/>
    <property type="evidence" value="ECO:0007669"/>
    <property type="project" value="InterPro"/>
</dbReference>
<keyword evidence="3" id="KW-0732">Signal</keyword>
<feature type="chain" id="PRO_5019360803" evidence="3">
    <location>
        <begin position="26"/>
        <end position="227"/>
    </location>
</feature>
<keyword evidence="2" id="KW-0812">Transmembrane</keyword>
<gene>
    <name evidence="4" type="ORF">scyTo_0005577</name>
</gene>
<feature type="signal peptide" evidence="3">
    <location>
        <begin position="1"/>
        <end position="25"/>
    </location>
</feature>
<dbReference type="OrthoDB" id="9947799at2759"/>
<accession>A0A401P9V2</accession>
<feature type="compositionally biased region" description="Basic and acidic residues" evidence="1">
    <location>
        <begin position="92"/>
        <end position="104"/>
    </location>
</feature>
<evidence type="ECO:0000256" key="1">
    <source>
        <dbReference type="SAM" id="MobiDB-lite"/>
    </source>
</evidence>